<comment type="caution">
    <text evidence="1">The sequence shown here is derived from an EMBL/GenBank/DDBJ whole genome shotgun (WGS) entry which is preliminary data.</text>
</comment>
<sequence length="653" mass="72594">MSVSRYPAETRTIIDPVLSTGNVAYLVEANVHEMRPRANPDGTFSTAARAPFEPRRPPGEPLLMEPKSSYLHSPPPPPPPPPVTHPDGPALRPRSNTTIATGARPTSMILPATPTTRPLMADYDRLRSPVHHPAAYYPSEDADRHLPPQSTSARRRTISTVTNTFVPRAKKDPAAYIAANGSRGTRKLYPVYKTDRKPTKIDLNNAYSYTNLNEEFIHDWVDSAKPAPRRTNPSSAPRPVSLNALDGSLPQSWSDSRYHGPMSSSKGAENARKDDDRRDHGRSAGSEAPRAADVPRRHPSQRAPVSVHQAKAKPSYNDSETSTDSRGYRIRRDDDGVVVVDDQPYMTIVRQPSPSVKNDRKTGRSDSDSTYAMTGGLLASAGLASGYSKDIRDGYSDRNRSPRRRSRKDRDLQRPSRDETGSDTDVSSADDSMKHLYGRSSRRRNDRTSESKGGSRHHDREKDDSSGPKLSNGGSNRSRVSPSPARKESPETPAKKDNSSNNNEPTPKGILKQPTQKFPEDPSAVREGVAPLKDAPKQGVPPGARWTKIDRRLVNPAALEGFERFEERSDYVIVLRVLSREEIQAYAIRTAEIRARNYRDRRKENKRKNGGDRHYGRSRHSTDSDDEDDEGSDDGKDDERSVENNAPDSDSRR</sequence>
<gene>
    <name evidence="1" type="ORF">LOY88_001305</name>
</gene>
<name>A0ACB8V2D8_9EURO</name>
<organism evidence="1">
    <name type="scientific">Ophidiomyces ophidiicola</name>
    <dbReference type="NCBI Taxonomy" id="1387563"/>
    <lineage>
        <taxon>Eukaryota</taxon>
        <taxon>Fungi</taxon>
        <taxon>Dikarya</taxon>
        <taxon>Ascomycota</taxon>
        <taxon>Pezizomycotina</taxon>
        <taxon>Eurotiomycetes</taxon>
        <taxon>Eurotiomycetidae</taxon>
        <taxon>Onygenales</taxon>
        <taxon>Onygenaceae</taxon>
        <taxon>Ophidiomyces</taxon>
    </lineage>
</organism>
<evidence type="ECO:0000313" key="1">
    <source>
        <dbReference type="EMBL" id="KAI2391231.1"/>
    </source>
</evidence>
<dbReference type="EMBL" id="JALBCA010000013">
    <property type="protein sequence ID" value="KAI2391231.1"/>
    <property type="molecule type" value="Genomic_DNA"/>
</dbReference>
<accession>A0ACB8V2D8</accession>
<proteinExistence type="predicted"/>
<reference evidence="1" key="1">
    <citation type="journal article" date="2022" name="bioRxiv">
        <title>Population genetic analysis of Ophidiomyces ophidiicola, the causative agent of snake fungal disease, indicates recent introductions to the USA.</title>
        <authorList>
            <person name="Ladner J.T."/>
            <person name="Palmer J.M."/>
            <person name="Ettinger C.L."/>
            <person name="Stajich J.E."/>
            <person name="Farrell T.M."/>
            <person name="Glorioso B.M."/>
            <person name="Lawson B."/>
            <person name="Price S.J."/>
            <person name="Stengle A.G."/>
            <person name="Grear D.A."/>
            <person name="Lorch J.M."/>
        </authorList>
    </citation>
    <scope>NUCLEOTIDE SEQUENCE</scope>
    <source>
        <strain evidence="1">NWHC 24266-5</strain>
    </source>
</reference>
<protein>
    <submittedName>
        <fullName evidence="1">Uncharacterized protein</fullName>
    </submittedName>
</protein>